<proteinExistence type="predicted"/>
<name>A0A232ESI6_9HYME</name>
<dbReference type="InterPro" id="IPR036770">
    <property type="entry name" value="Ankyrin_rpt-contain_sf"/>
</dbReference>
<evidence type="ECO:0000256" key="1">
    <source>
        <dbReference type="ARBA" id="ARBA00022737"/>
    </source>
</evidence>
<keyword evidence="1" id="KW-0677">Repeat</keyword>
<gene>
    <name evidence="5" type="ORF">TSAR_009111</name>
</gene>
<evidence type="ECO:0000256" key="3">
    <source>
        <dbReference type="PROSITE-ProRule" id="PRU00023"/>
    </source>
</evidence>
<dbReference type="SUPFAM" id="SSF48403">
    <property type="entry name" value="Ankyrin repeat"/>
    <property type="match status" value="1"/>
</dbReference>
<accession>A0A232ESI6</accession>
<keyword evidence="6" id="KW-1185">Reference proteome</keyword>
<evidence type="ECO:0000313" key="6">
    <source>
        <dbReference type="Proteomes" id="UP000215335"/>
    </source>
</evidence>
<comment type="caution">
    <text evidence="5">The sequence shown here is derived from an EMBL/GenBank/DDBJ whole genome shotgun (WGS) entry which is preliminary data.</text>
</comment>
<evidence type="ECO:0000256" key="2">
    <source>
        <dbReference type="ARBA" id="ARBA00023043"/>
    </source>
</evidence>
<dbReference type="PANTHER" id="PTHR24198">
    <property type="entry name" value="ANKYRIN REPEAT AND PROTEIN KINASE DOMAIN-CONTAINING PROTEIN"/>
    <property type="match status" value="1"/>
</dbReference>
<dbReference type="SMART" id="SM00248">
    <property type="entry name" value="ANK"/>
    <property type="match status" value="4"/>
</dbReference>
<dbReference type="AlphaFoldDB" id="A0A232ESI6"/>
<feature type="repeat" description="ANK" evidence="3">
    <location>
        <begin position="95"/>
        <end position="127"/>
    </location>
</feature>
<dbReference type="Proteomes" id="UP000215335">
    <property type="component" value="Unassembled WGS sequence"/>
</dbReference>
<feature type="compositionally biased region" description="Polar residues" evidence="4">
    <location>
        <begin position="13"/>
        <end position="23"/>
    </location>
</feature>
<dbReference type="Pfam" id="PF12796">
    <property type="entry name" value="Ank_2"/>
    <property type="match status" value="1"/>
</dbReference>
<organism evidence="5 6">
    <name type="scientific">Trichomalopsis sarcophagae</name>
    <dbReference type="NCBI Taxonomy" id="543379"/>
    <lineage>
        <taxon>Eukaryota</taxon>
        <taxon>Metazoa</taxon>
        <taxon>Ecdysozoa</taxon>
        <taxon>Arthropoda</taxon>
        <taxon>Hexapoda</taxon>
        <taxon>Insecta</taxon>
        <taxon>Pterygota</taxon>
        <taxon>Neoptera</taxon>
        <taxon>Endopterygota</taxon>
        <taxon>Hymenoptera</taxon>
        <taxon>Apocrita</taxon>
        <taxon>Proctotrupomorpha</taxon>
        <taxon>Chalcidoidea</taxon>
        <taxon>Pteromalidae</taxon>
        <taxon>Pteromalinae</taxon>
        <taxon>Trichomalopsis</taxon>
    </lineage>
</organism>
<sequence length="207" mass="23341">MDNISPVLEPVNKTKNGYDSSPENIKRSQISIHEAIKSGNEDIVIKIICSNPEIINAREPRYNRTPLLVAVDIGYYRISEILLVYKCNPNAADIYGLTALHTAVSNRSPRLVKLLLDYGANVNPPQRFRGMTPLYMAVEYDLRSTVAMLLKKGASISDATVEGRNVLDVAMTVSSAMRRLVRSYEVKDIIERNRMMVRLHGCKAFWK</sequence>
<dbReference type="PANTHER" id="PTHR24198:SF165">
    <property type="entry name" value="ANKYRIN REPEAT-CONTAINING PROTEIN-RELATED"/>
    <property type="match status" value="1"/>
</dbReference>
<protein>
    <submittedName>
        <fullName evidence="5">Uncharacterized protein</fullName>
    </submittedName>
</protein>
<dbReference type="PROSITE" id="PS50088">
    <property type="entry name" value="ANK_REPEAT"/>
    <property type="match status" value="2"/>
</dbReference>
<dbReference type="STRING" id="543379.A0A232ESI6"/>
<dbReference type="InterPro" id="IPR002110">
    <property type="entry name" value="Ankyrin_rpt"/>
</dbReference>
<dbReference type="PROSITE" id="PS50297">
    <property type="entry name" value="ANK_REP_REGION"/>
    <property type="match status" value="2"/>
</dbReference>
<reference evidence="5 6" key="1">
    <citation type="journal article" date="2017" name="Curr. Biol.">
        <title>The Evolution of Venom by Co-option of Single-Copy Genes.</title>
        <authorList>
            <person name="Martinson E.O."/>
            <person name="Mrinalini"/>
            <person name="Kelkar Y.D."/>
            <person name="Chang C.H."/>
            <person name="Werren J.H."/>
        </authorList>
    </citation>
    <scope>NUCLEOTIDE SEQUENCE [LARGE SCALE GENOMIC DNA]</scope>
    <source>
        <strain evidence="5 6">Alberta</strain>
        <tissue evidence="5">Whole body</tissue>
    </source>
</reference>
<feature type="region of interest" description="Disordered" evidence="4">
    <location>
        <begin position="1"/>
        <end position="23"/>
    </location>
</feature>
<evidence type="ECO:0000313" key="5">
    <source>
        <dbReference type="EMBL" id="OXU21323.1"/>
    </source>
</evidence>
<evidence type="ECO:0000256" key="4">
    <source>
        <dbReference type="SAM" id="MobiDB-lite"/>
    </source>
</evidence>
<dbReference type="EMBL" id="NNAY01002418">
    <property type="protein sequence ID" value="OXU21323.1"/>
    <property type="molecule type" value="Genomic_DNA"/>
</dbReference>
<feature type="repeat" description="ANK" evidence="3">
    <location>
        <begin position="129"/>
        <end position="161"/>
    </location>
</feature>
<dbReference type="Gene3D" id="1.25.40.20">
    <property type="entry name" value="Ankyrin repeat-containing domain"/>
    <property type="match status" value="2"/>
</dbReference>
<keyword evidence="2 3" id="KW-0040">ANK repeat</keyword>